<keyword evidence="3 6" id="KW-0812">Transmembrane</keyword>
<feature type="transmembrane region" description="Helical" evidence="6">
    <location>
        <begin position="265"/>
        <end position="289"/>
    </location>
</feature>
<dbReference type="PANTHER" id="PTHR30294">
    <property type="entry name" value="MEMBRANE COMPONENT OF ABC TRANSPORTER YHHJ-RELATED"/>
    <property type="match status" value="1"/>
</dbReference>
<keyword evidence="2" id="KW-1003">Cell membrane</keyword>
<keyword evidence="4 6" id="KW-1133">Transmembrane helix</keyword>
<dbReference type="InterPro" id="IPR013525">
    <property type="entry name" value="ABC2_TM"/>
</dbReference>
<evidence type="ECO:0000313" key="9">
    <source>
        <dbReference type="Proteomes" id="UP000071641"/>
    </source>
</evidence>
<dbReference type="Pfam" id="PF12698">
    <property type="entry name" value="ABC2_membrane_3"/>
    <property type="match status" value="1"/>
</dbReference>
<reference evidence="9" key="1">
    <citation type="submission" date="2016-02" db="EMBL/GenBank/DDBJ databases">
        <authorList>
            <person name="Rodrigo-Torres Lidia"/>
            <person name="Arahal R.David."/>
        </authorList>
    </citation>
    <scope>NUCLEOTIDE SEQUENCE [LARGE SCALE GENOMIC DNA]</scope>
    <source>
        <strain evidence="9">CECT 9029</strain>
    </source>
</reference>
<dbReference type="Gene3D" id="3.40.1710.10">
    <property type="entry name" value="abc type-2 transporter like domain"/>
    <property type="match status" value="1"/>
</dbReference>
<accession>A0A128F720</accession>
<dbReference type="STRING" id="1796497.GCE9029_03293"/>
<evidence type="ECO:0000256" key="6">
    <source>
        <dbReference type="SAM" id="Phobius"/>
    </source>
</evidence>
<dbReference type="EMBL" id="FIZX01000002">
    <property type="protein sequence ID" value="CZF82548.1"/>
    <property type="molecule type" value="Genomic_DNA"/>
</dbReference>
<feature type="transmembrane region" description="Helical" evidence="6">
    <location>
        <begin position="356"/>
        <end position="374"/>
    </location>
</feature>
<protein>
    <submittedName>
        <fullName evidence="8">ABC-2 family transporter protein</fullName>
    </submittedName>
</protein>
<sequence length="389" mass="42493">MKKPSFASRLMDEWRLTSSDRWLTALLSWLPLALFLLVWAIFSSGTGRDLAIGVVDLNHSAMSRSLARYYDASPTLETRSFNSVQEATASLNSAETYATVIIPSDFERITLRGETPEVTVFYNSQYILIGKLVNAAITQSQSTFSAMVETKGKMLHGTTVFSQAAGQSVPVRFQLVPLFNNGTNYAQFLVSAIIPALWQIVIVASGMLSMALTDKRIGLENYFKQGLLSALVAKVVGLLIPLWLMGVVFATTMHFGLGWPMNGSWVLLFASQGLMVSAGLAVGSLLYLGTRDATRAMSLVAGFTAPAFAFMGVSFPASDMPFLAQCWRAILPVSHYITVQIGQFNYGATLIQMQPMLFALAAFSLIWLFVAAKLKRLCRSAMLIQEAGV</sequence>
<dbReference type="GO" id="GO:0005886">
    <property type="term" value="C:plasma membrane"/>
    <property type="evidence" value="ECO:0007669"/>
    <property type="project" value="UniProtKB-SubCell"/>
</dbReference>
<evidence type="ECO:0000256" key="4">
    <source>
        <dbReference type="ARBA" id="ARBA00022989"/>
    </source>
</evidence>
<feature type="transmembrane region" description="Helical" evidence="6">
    <location>
        <begin position="185"/>
        <end position="210"/>
    </location>
</feature>
<gene>
    <name evidence="8" type="ORF">GCE9029_03293</name>
</gene>
<dbReference type="AlphaFoldDB" id="A0A128F720"/>
<evidence type="ECO:0000256" key="1">
    <source>
        <dbReference type="ARBA" id="ARBA00004651"/>
    </source>
</evidence>
<evidence type="ECO:0000256" key="3">
    <source>
        <dbReference type="ARBA" id="ARBA00022692"/>
    </source>
</evidence>
<keyword evidence="5 6" id="KW-0472">Membrane</keyword>
<feature type="domain" description="ABC-2 type transporter transmembrane" evidence="7">
    <location>
        <begin position="26"/>
        <end position="372"/>
    </location>
</feature>
<name>A0A128F720_9GAMM</name>
<evidence type="ECO:0000259" key="7">
    <source>
        <dbReference type="Pfam" id="PF12698"/>
    </source>
</evidence>
<organism evidence="8 9">
    <name type="scientific">Grimontia celer</name>
    <dbReference type="NCBI Taxonomy" id="1796497"/>
    <lineage>
        <taxon>Bacteria</taxon>
        <taxon>Pseudomonadati</taxon>
        <taxon>Pseudomonadota</taxon>
        <taxon>Gammaproteobacteria</taxon>
        <taxon>Vibrionales</taxon>
        <taxon>Vibrionaceae</taxon>
        <taxon>Grimontia</taxon>
    </lineage>
</organism>
<feature type="transmembrane region" description="Helical" evidence="6">
    <location>
        <begin position="296"/>
        <end position="315"/>
    </location>
</feature>
<dbReference type="GO" id="GO:0140359">
    <property type="term" value="F:ABC-type transporter activity"/>
    <property type="evidence" value="ECO:0007669"/>
    <property type="project" value="InterPro"/>
</dbReference>
<feature type="transmembrane region" description="Helical" evidence="6">
    <location>
        <begin position="231"/>
        <end position="253"/>
    </location>
</feature>
<dbReference type="Proteomes" id="UP000071641">
    <property type="component" value="Unassembled WGS sequence"/>
</dbReference>
<keyword evidence="9" id="KW-1185">Reference proteome</keyword>
<evidence type="ECO:0000256" key="5">
    <source>
        <dbReference type="ARBA" id="ARBA00023136"/>
    </source>
</evidence>
<comment type="subcellular location">
    <subcellularLocation>
        <location evidence="1">Cell membrane</location>
        <topology evidence="1">Multi-pass membrane protein</topology>
    </subcellularLocation>
</comment>
<proteinExistence type="predicted"/>
<feature type="transmembrane region" description="Helical" evidence="6">
    <location>
        <begin position="21"/>
        <end position="42"/>
    </location>
</feature>
<dbReference type="RefSeq" id="WP_062664791.1">
    <property type="nucleotide sequence ID" value="NZ_FIZX01000002.1"/>
</dbReference>
<dbReference type="PANTHER" id="PTHR30294:SF47">
    <property type="entry name" value="INNER MEMBRANE TRANSPORT PERMEASE YHHJ"/>
    <property type="match status" value="1"/>
</dbReference>
<dbReference type="OrthoDB" id="9803577at2"/>
<evidence type="ECO:0000313" key="8">
    <source>
        <dbReference type="EMBL" id="CZF82548.1"/>
    </source>
</evidence>
<evidence type="ECO:0000256" key="2">
    <source>
        <dbReference type="ARBA" id="ARBA00022475"/>
    </source>
</evidence>
<dbReference type="InterPro" id="IPR051449">
    <property type="entry name" value="ABC-2_transporter_component"/>
</dbReference>